<sequence>MTGESGDIIVDARGHHCPVPTLRLRRALETADAGGVVRLLADDPMARIDVPHFVQEAGLELLEGPAAEGPLSFRVRKPHPEAGSPSR</sequence>
<evidence type="ECO:0000313" key="5">
    <source>
        <dbReference type="Proteomes" id="UP000247763"/>
    </source>
</evidence>
<dbReference type="PROSITE" id="PS01148">
    <property type="entry name" value="UPF0033"/>
    <property type="match status" value="1"/>
</dbReference>
<dbReference type="Pfam" id="PF01206">
    <property type="entry name" value="TusA"/>
    <property type="match status" value="1"/>
</dbReference>
<comment type="similarity">
    <text evidence="1">Belongs to the sulfur carrier protein TusA family.</text>
</comment>
<organism evidence="4 5">
    <name type="scientific">Phenylobacterium parvum</name>
    <dbReference type="NCBI Taxonomy" id="2201350"/>
    <lineage>
        <taxon>Bacteria</taxon>
        <taxon>Pseudomonadati</taxon>
        <taxon>Pseudomonadota</taxon>
        <taxon>Alphaproteobacteria</taxon>
        <taxon>Caulobacterales</taxon>
        <taxon>Caulobacteraceae</taxon>
        <taxon>Phenylobacterium</taxon>
    </lineage>
</organism>
<evidence type="ECO:0000313" key="4">
    <source>
        <dbReference type="EMBL" id="AWM77447.1"/>
    </source>
</evidence>
<dbReference type="KEGG" id="phb:HYN04_06520"/>
<keyword evidence="5" id="KW-1185">Reference proteome</keyword>
<dbReference type="InterPro" id="IPR001455">
    <property type="entry name" value="TusA-like"/>
</dbReference>
<dbReference type="InterPro" id="IPR036868">
    <property type="entry name" value="TusA-like_sf"/>
</dbReference>
<dbReference type="CDD" id="cd00291">
    <property type="entry name" value="SirA_YedF_YeeD"/>
    <property type="match status" value="1"/>
</dbReference>
<dbReference type="Gene3D" id="3.30.110.40">
    <property type="entry name" value="TusA-like domain"/>
    <property type="match status" value="1"/>
</dbReference>
<name>A0A2Z3HNY9_9CAUL</name>
<dbReference type="RefSeq" id="WP_110450014.1">
    <property type="nucleotide sequence ID" value="NZ_CP029479.1"/>
</dbReference>
<dbReference type="SUPFAM" id="SSF64307">
    <property type="entry name" value="SirA-like"/>
    <property type="match status" value="1"/>
</dbReference>
<gene>
    <name evidence="4" type="ORF">HYN04_06520</name>
</gene>
<dbReference type="EMBL" id="CP029479">
    <property type="protein sequence ID" value="AWM77447.1"/>
    <property type="molecule type" value="Genomic_DNA"/>
</dbReference>
<evidence type="ECO:0000256" key="1">
    <source>
        <dbReference type="ARBA" id="ARBA00008984"/>
    </source>
</evidence>
<dbReference type="OrthoDB" id="9797551at2"/>
<protein>
    <submittedName>
        <fullName evidence="4">SirA family protein</fullName>
    </submittedName>
</protein>
<evidence type="ECO:0000256" key="2">
    <source>
        <dbReference type="SAM" id="MobiDB-lite"/>
    </source>
</evidence>
<reference evidence="5" key="1">
    <citation type="submission" date="2018-05" db="EMBL/GenBank/DDBJ databases">
        <title>Genome sequencing of Phenylobacterium sp. HYN0004.</title>
        <authorList>
            <person name="Yi H."/>
            <person name="Baek C."/>
        </authorList>
    </citation>
    <scope>NUCLEOTIDE SEQUENCE [LARGE SCALE GENOMIC DNA]</scope>
    <source>
        <strain evidence="5">HYN0004</strain>
    </source>
</reference>
<proteinExistence type="inferred from homology"/>
<dbReference type="PANTHER" id="PTHR33279:SF6">
    <property type="entry name" value="SULFUR CARRIER PROTEIN YEDF-RELATED"/>
    <property type="match status" value="1"/>
</dbReference>
<evidence type="ECO:0000259" key="3">
    <source>
        <dbReference type="PROSITE" id="PS01148"/>
    </source>
</evidence>
<dbReference type="Proteomes" id="UP000247763">
    <property type="component" value="Chromosome"/>
</dbReference>
<feature type="domain" description="UPF0033" evidence="3">
    <location>
        <begin position="10"/>
        <end position="34"/>
    </location>
</feature>
<dbReference type="AlphaFoldDB" id="A0A2Z3HNY9"/>
<feature type="region of interest" description="Disordered" evidence="2">
    <location>
        <begin position="68"/>
        <end position="87"/>
    </location>
</feature>
<accession>A0A2Z3HNY9</accession>
<dbReference type="PANTHER" id="PTHR33279">
    <property type="entry name" value="SULFUR CARRIER PROTEIN YEDF-RELATED"/>
    <property type="match status" value="1"/>
</dbReference>